<reference evidence="3" key="1">
    <citation type="journal article" date="2021" name="PeerJ">
        <title>Extensive microbial diversity within the chicken gut microbiome revealed by metagenomics and culture.</title>
        <authorList>
            <person name="Gilroy R."/>
            <person name="Ravi A."/>
            <person name="Getino M."/>
            <person name="Pursley I."/>
            <person name="Horton D.L."/>
            <person name="Alikhan N.F."/>
            <person name="Baker D."/>
            <person name="Gharbi K."/>
            <person name="Hall N."/>
            <person name="Watson M."/>
            <person name="Adriaenssens E.M."/>
            <person name="Foster-Nyarko E."/>
            <person name="Jarju S."/>
            <person name="Secka A."/>
            <person name="Antonio M."/>
            <person name="Oren A."/>
            <person name="Chaudhuri R.R."/>
            <person name="La Ragione R."/>
            <person name="Hildebrand F."/>
            <person name="Pallen M.J."/>
        </authorList>
    </citation>
    <scope>NUCLEOTIDE SEQUENCE</scope>
    <source>
        <strain evidence="3">ChiHjej11B10-19426</strain>
    </source>
</reference>
<evidence type="ECO:0000256" key="2">
    <source>
        <dbReference type="SAM" id="Phobius"/>
    </source>
</evidence>
<reference evidence="3" key="2">
    <citation type="submission" date="2021-04" db="EMBL/GenBank/DDBJ databases">
        <authorList>
            <person name="Gilroy R."/>
        </authorList>
    </citation>
    <scope>NUCLEOTIDE SEQUENCE</scope>
    <source>
        <strain evidence="3">ChiHjej11B10-19426</strain>
    </source>
</reference>
<sequence length="335" mass="35537">MECIIDGMLRNGARRAIIPGVGAFIRKESGEVIFSDLLRCDDGAMAAYLVEHEGITPAMAQERTRAYAGRVQAELTRSGRVEFPGWGILSRTEQGHYRFVPANRQEPAAAPCDHCQPAVEEQAASPHAQPADTAATPSPEAEERSRTGFAESPAAEPARPAASVQEETTPATMPSVEEAAAAHPVAEPTDGPIQAETAPAPVAAISDASAAAVGSGREGMAARRTGQQRLRNVLFDEEETSGEAQAATATGGSQAGPQTDRAEEPAPYRPEIHIRRPNRPRKRMDGVLVIAVIALVITLGVLVYGYFAKRDIAAMHEQELVLEMTADSGAEEAAE</sequence>
<gene>
    <name evidence="3" type="ORF">H9816_01975</name>
</gene>
<accession>A0A9D2IKX8</accession>
<evidence type="ECO:0000256" key="1">
    <source>
        <dbReference type="SAM" id="MobiDB-lite"/>
    </source>
</evidence>
<feature type="compositionally biased region" description="Low complexity" evidence="1">
    <location>
        <begin position="242"/>
        <end position="256"/>
    </location>
</feature>
<comment type="caution">
    <text evidence="3">The sequence shown here is derived from an EMBL/GenBank/DDBJ whole genome shotgun (WGS) entry which is preliminary data.</text>
</comment>
<keyword evidence="2" id="KW-0472">Membrane</keyword>
<keyword evidence="2" id="KW-1133">Transmembrane helix</keyword>
<feature type="compositionally biased region" description="Low complexity" evidence="1">
    <location>
        <begin position="150"/>
        <end position="163"/>
    </location>
</feature>
<feature type="compositionally biased region" description="Basic and acidic residues" evidence="1">
    <location>
        <begin position="260"/>
        <end position="274"/>
    </location>
</feature>
<evidence type="ECO:0000313" key="4">
    <source>
        <dbReference type="Proteomes" id="UP000824014"/>
    </source>
</evidence>
<dbReference type="AlphaFoldDB" id="A0A9D2IKX8"/>
<evidence type="ECO:0008006" key="5">
    <source>
        <dbReference type="Google" id="ProtNLM"/>
    </source>
</evidence>
<keyword evidence="2" id="KW-0812">Transmembrane</keyword>
<organism evidence="3 4">
    <name type="scientific">Candidatus Tidjanibacter faecipullorum</name>
    <dbReference type="NCBI Taxonomy" id="2838766"/>
    <lineage>
        <taxon>Bacteria</taxon>
        <taxon>Pseudomonadati</taxon>
        <taxon>Bacteroidota</taxon>
        <taxon>Bacteroidia</taxon>
        <taxon>Bacteroidales</taxon>
        <taxon>Rikenellaceae</taxon>
        <taxon>Tidjanibacter</taxon>
    </lineage>
</organism>
<feature type="transmembrane region" description="Helical" evidence="2">
    <location>
        <begin position="286"/>
        <end position="307"/>
    </location>
</feature>
<dbReference type="EMBL" id="DXCC01000005">
    <property type="protein sequence ID" value="HIZ14671.1"/>
    <property type="molecule type" value="Genomic_DNA"/>
</dbReference>
<protein>
    <recommendedName>
        <fullName evidence="5">CCDC81-like prokaryotic HU domain-containing protein</fullName>
    </recommendedName>
</protein>
<feature type="region of interest" description="Disordered" evidence="1">
    <location>
        <begin position="108"/>
        <end position="174"/>
    </location>
</feature>
<evidence type="ECO:0000313" key="3">
    <source>
        <dbReference type="EMBL" id="HIZ14671.1"/>
    </source>
</evidence>
<feature type="region of interest" description="Disordered" evidence="1">
    <location>
        <begin position="238"/>
        <end position="277"/>
    </location>
</feature>
<name>A0A9D2IKX8_9BACT</name>
<proteinExistence type="predicted"/>
<dbReference type="Proteomes" id="UP000824014">
    <property type="component" value="Unassembled WGS sequence"/>
</dbReference>